<evidence type="ECO:0000313" key="2">
    <source>
        <dbReference type="EMBL" id="SDN07715.1"/>
    </source>
</evidence>
<keyword evidence="3" id="KW-1185">Reference proteome</keyword>
<dbReference type="EMBL" id="FNIJ01000001">
    <property type="protein sequence ID" value="SDN07715.1"/>
    <property type="molecule type" value="Genomic_DNA"/>
</dbReference>
<reference evidence="3" key="1">
    <citation type="submission" date="2016-10" db="EMBL/GenBank/DDBJ databases">
        <authorList>
            <person name="Varghese N."/>
            <person name="Submissions S."/>
        </authorList>
    </citation>
    <scope>NUCLEOTIDE SEQUENCE [LARGE SCALE GENOMIC DNA]</scope>
    <source>
        <strain evidence="3">JCM 21621</strain>
    </source>
</reference>
<feature type="domain" description="Glycosyltransferase subfamily 4-like N-terminal" evidence="1">
    <location>
        <begin position="24"/>
        <end position="183"/>
    </location>
</feature>
<keyword evidence="2" id="KW-0808">Transferase</keyword>
<dbReference type="InterPro" id="IPR028098">
    <property type="entry name" value="Glyco_trans_4-like_N"/>
</dbReference>
<dbReference type="Pfam" id="PF13692">
    <property type="entry name" value="Glyco_trans_1_4"/>
    <property type="match status" value="1"/>
</dbReference>
<dbReference type="AlphaFoldDB" id="A0A1G9YGR6"/>
<evidence type="ECO:0000313" key="3">
    <source>
        <dbReference type="Proteomes" id="UP000242957"/>
    </source>
</evidence>
<sequence>MSLNFQRLAVVSNQAFSLLNFRGELIRDLVAQGAQVYAFAPDHDSNSERQLRALGAIPVDCPIDRMGMNPFSALRVVQKLARMFRALSVDAVFSYFAKPVIYAGFAARLAGIRSVYSMIEGAGYVYSDAGRYTPSRMLLRCLVGLLYRASLRFSTCVFLLNDDDRALFVGRGLVAPGKVMMLPGIGLNLEHFRLSPPILSPIVFVFVGRLLREKGVEDFVAAARLVKQDFPQADFVIVGDTDANPDSLRHEEIQAWATEGLVRWVGHVADVRVWLARASVFVLPSYYREGLPRSTQEAMALGRPVITTDWVGCRESIENGVNGFLVPVRSPASIANAMRRFIAEPELIVRMGYESRRIAEIRFDVREINKKVLAGMYSTPHRVP</sequence>
<name>A0A1G9YGR6_9PSED</name>
<proteinExistence type="predicted"/>
<gene>
    <name evidence="2" type="ORF">SAMN05216193_10130</name>
</gene>
<protein>
    <submittedName>
        <fullName evidence="2">Glycosyltransferase involved in cell wall bisynthesis</fullName>
    </submittedName>
</protein>
<dbReference type="STRING" id="198616.SAMN05216193_10130"/>
<dbReference type="Proteomes" id="UP000242957">
    <property type="component" value="Unassembled WGS sequence"/>
</dbReference>
<dbReference type="CDD" id="cd03808">
    <property type="entry name" value="GT4_CapM-like"/>
    <property type="match status" value="1"/>
</dbReference>
<accession>A0A1G9YGR6</accession>
<dbReference type="RefSeq" id="WP_084313050.1">
    <property type="nucleotide sequence ID" value="NZ_FNIJ01000001.1"/>
</dbReference>
<dbReference type="PANTHER" id="PTHR12526:SF638">
    <property type="entry name" value="SPORE COAT PROTEIN SA"/>
    <property type="match status" value="1"/>
</dbReference>
<organism evidence="2 3">
    <name type="scientific">Pseudomonas jinjuensis</name>
    <dbReference type="NCBI Taxonomy" id="198616"/>
    <lineage>
        <taxon>Bacteria</taxon>
        <taxon>Pseudomonadati</taxon>
        <taxon>Pseudomonadota</taxon>
        <taxon>Gammaproteobacteria</taxon>
        <taxon>Pseudomonadales</taxon>
        <taxon>Pseudomonadaceae</taxon>
        <taxon>Pseudomonas</taxon>
    </lineage>
</organism>
<dbReference type="PANTHER" id="PTHR12526">
    <property type="entry name" value="GLYCOSYLTRANSFERASE"/>
    <property type="match status" value="1"/>
</dbReference>
<dbReference type="Pfam" id="PF13579">
    <property type="entry name" value="Glyco_trans_4_4"/>
    <property type="match status" value="1"/>
</dbReference>
<dbReference type="Gene3D" id="3.40.50.2000">
    <property type="entry name" value="Glycogen Phosphorylase B"/>
    <property type="match status" value="2"/>
</dbReference>
<dbReference type="SUPFAM" id="SSF53756">
    <property type="entry name" value="UDP-Glycosyltransferase/glycogen phosphorylase"/>
    <property type="match status" value="1"/>
</dbReference>
<dbReference type="OrthoDB" id="9775208at2"/>
<dbReference type="GO" id="GO:0016757">
    <property type="term" value="F:glycosyltransferase activity"/>
    <property type="evidence" value="ECO:0007669"/>
    <property type="project" value="TreeGrafter"/>
</dbReference>
<evidence type="ECO:0000259" key="1">
    <source>
        <dbReference type="Pfam" id="PF13579"/>
    </source>
</evidence>